<protein>
    <recommendedName>
        <fullName evidence="1">Ribosomal RNA small subunit methyltransferase J</fullName>
        <ecNumber evidence="1">2.1.1.242</ecNumber>
    </recommendedName>
    <alternativeName>
        <fullName evidence="1">16S rRNA m2G1516 methyltransferase</fullName>
    </alternativeName>
    <alternativeName>
        <fullName evidence="1">rRNA (guanine-N(2)-)-methyltransferase</fullName>
    </alternativeName>
</protein>
<dbReference type="SUPFAM" id="SSF53335">
    <property type="entry name" value="S-adenosyl-L-methionine-dependent methyltransferases"/>
    <property type="match status" value="1"/>
</dbReference>
<reference evidence="3" key="2">
    <citation type="submission" date="2014-02" db="EMBL/GenBank/DDBJ databases">
        <title>Draft Genome Sequence of extremely halophilic bacteria Halorhodospira halochloris.</title>
        <authorList>
            <person name="Singh K.S."/>
        </authorList>
    </citation>
    <scope>NUCLEOTIDE SEQUENCE [LARGE SCALE GENOMIC DNA]</scope>
    <source>
        <strain evidence="3">A</strain>
    </source>
</reference>
<comment type="function">
    <text evidence="1">Specifically methylates the guanosine in position 1516 of 16S rRNA.</text>
</comment>
<proteinExistence type="inferred from homology"/>
<dbReference type="EC" id="2.1.1.242" evidence="1"/>
<comment type="caution">
    <text evidence="1">Lacks conserved residue(s) required for the propagation of feature annotation.</text>
</comment>
<gene>
    <name evidence="1" type="primary">rsmJ</name>
    <name evidence="2" type="ORF">M911_12435</name>
</gene>
<feature type="binding site" evidence="1">
    <location>
        <begin position="133"/>
        <end position="134"/>
    </location>
    <ligand>
        <name>S-adenosyl-L-methionine</name>
        <dbReference type="ChEBI" id="CHEBI:59789"/>
    </ligand>
</feature>
<dbReference type="PATRIC" id="fig|1354791.3.peg.2975"/>
<comment type="similarity">
    <text evidence="1">Belongs to the methyltransferase superfamily. RsmJ family.</text>
</comment>
<keyword evidence="1 2" id="KW-0489">Methyltransferase</keyword>
<comment type="catalytic activity">
    <reaction evidence="1">
        <text>guanosine(1516) in 16S rRNA + S-adenosyl-L-methionine = N(2)-methylguanosine(1516) in 16S rRNA + S-adenosyl-L-homocysteine + H(+)</text>
        <dbReference type="Rhea" id="RHEA:43220"/>
        <dbReference type="Rhea" id="RHEA-COMP:10412"/>
        <dbReference type="Rhea" id="RHEA-COMP:10413"/>
        <dbReference type="ChEBI" id="CHEBI:15378"/>
        <dbReference type="ChEBI" id="CHEBI:57856"/>
        <dbReference type="ChEBI" id="CHEBI:59789"/>
        <dbReference type="ChEBI" id="CHEBI:74269"/>
        <dbReference type="ChEBI" id="CHEBI:74481"/>
        <dbReference type="EC" id="2.1.1.242"/>
    </reaction>
</comment>
<evidence type="ECO:0000256" key="1">
    <source>
        <dbReference type="HAMAP-Rule" id="MF_01523"/>
    </source>
</evidence>
<feature type="binding site" evidence="1">
    <location>
        <position position="184"/>
    </location>
    <ligand>
        <name>S-adenosyl-L-methionine</name>
        <dbReference type="ChEBI" id="CHEBI:59789"/>
    </ligand>
</feature>
<dbReference type="PANTHER" id="PTHR36112">
    <property type="entry name" value="RIBOSOMAL RNA SMALL SUBUNIT METHYLTRANSFERASE J"/>
    <property type="match status" value="1"/>
</dbReference>
<name>W8KW83_9GAMM</name>
<dbReference type="AlphaFoldDB" id="W8KW83"/>
<dbReference type="KEGG" id="hhc:M911_12435"/>
<feature type="binding site" evidence="1">
    <location>
        <begin position="117"/>
        <end position="118"/>
    </location>
    <ligand>
        <name>S-adenosyl-L-methionine</name>
        <dbReference type="ChEBI" id="CHEBI:59789"/>
    </ligand>
</feature>
<keyword evidence="3" id="KW-1185">Reference proteome</keyword>
<keyword evidence="1" id="KW-0963">Cytoplasm</keyword>
<keyword evidence="1" id="KW-0949">S-adenosyl-L-methionine</keyword>
<comment type="subcellular location">
    <subcellularLocation>
        <location evidence="1">Cytoplasm</location>
    </subcellularLocation>
</comment>
<keyword evidence="1 2" id="KW-0808">Transferase</keyword>
<dbReference type="InterPro" id="IPR007536">
    <property type="entry name" value="16SrRNA_methylTrfase_J"/>
</dbReference>
<dbReference type="InterPro" id="IPR029063">
    <property type="entry name" value="SAM-dependent_MTases_sf"/>
</dbReference>
<evidence type="ECO:0000313" key="2">
    <source>
        <dbReference type="EMBL" id="AHK79821.1"/>
    </source>
</evidence>
<dbReference type="GO" id="GO:0008990">
    <property type="term" value="F:rRNA (guanine-N2-)-methyltransferase activity"/>
    <property type="evidence" value="ECO:0007669"/>
    <property type="project" value="UniProtKB-UniRule"/>
</dbReference>
<dbReference type="HOGENOM" id="CLU_076324_0_1_6"/>
<dbReference type="PANTHER" id="PTHR36112:SF1">
    <property type="entry name" value="RIBOSOMAL RNA SMALL SUBUNIT METHYLTRANSFERASE J"/>
    <property type="match status" value="1"/>
</dbReference>
<dbReference type="HAMAP" id="MF_01523">
    <property type="entry name" value="16SrRNA_methyltr_J"/>
    <property type="match status" value="1"/>
</dbReference>
<dbReference type="Proteomes" id="UP000019442">
    <property type="component" value="Chromosome"/>
</dbReference>
<keyword evidence="1" id="KW-0698">rRNA processing</keyword>
<reference evidence="2 3" key="1">
    <citation type="journal article" date="2014" name="J Genomics">
        <title>Draft Genome Sequence of the Extremely Halophilic Phototrophic Purple Sulfur Bacterium Halorhodospira halochloris.</title>
        <authorList>
            <person name="Singh K.S."/>
            <person name="Kirksey J."/>
            <person name="Hoff W.D."/>
            <person name="Deole R."/>
        </authorList>
    </citation>
    <scope>NUCLEOTIDE SEQUENCE [LARGE SCALE GENOMIC DNA]</scope>
    <source>
        <strain evidence="2 3">A</strain>
    </source>
</reference>
<organism evidence="2 3">
    <name type="scientific">Ectothiorhodospira haloalkaliphila</name>
    <dbReference type="NCBI Taxonomy" id="421628"/>
    <lineage>
        <taxon>Bacteria</taxon>
        <taxon>Pseudomonadati</taxon>
        <taxon>Pseudomonadota</taxon>
        <taxon>Gammaproteobacteria</taxon>
        <taxon>Chromatiales</taxon>
        <taxon>Ectothiorhodospiraceae</taxon>
        <taxon>Ectothiorhodospira</taxon>
    </lineage>
</organism>
<sequence>MKKREAVKGAALIKTIACDSAADRPRAEALARALGLELAETDPAPDTWHLAVTPERLELRQCGPKAPGPVFVDLAGGRLGYRGPRVSARKEPLARAVGIKGGVIAPDVVDATAGLGRDAFILALLGCKVTLLERHPVIAALLADGLDRAAREPELAEAAGRMNLVRGDAAHWLADHPCDVVTLDPMYPHRDKSALVKKEMRAFRAVVGDDEDAAQVLEASLQAARERVVVKRPVRAEPLGGQAPDFQIPGSSTRFDVYLTRP</sequence>
<dbReference type="EMBL" id="CP007268">
    <property type="protein sequence ID" value="AHK79821.1"/>
    <property type="molecule type" value="Genomic_DNA"/>
</dbReference>
<dbReference type="Pfam" id="PF04445">
    <property type="entry name" value="SAM_MT"/>
    <property type="match status" value="1"/>
</dbReference>
<dbReference type="Gene3D" id="3.40.50.150">
    <property type="entry name" value="Vaccinia Virus protein VP39"/>
    <property type="match status" value="1"/>
</dbReference>
<accession>W8KW83</accession>
<evidence type="ECO:0000313" key="3">
    <source>
        <dbReference type="Proteomes" id="UP000019442"/>
    </source>
</evidence>
<dbReference type="CDD" id="cd02440">
    <property type="entry name" value="AdoMet_MTases"/>
    <property type="match status" value="1"/>
</dbReference>
<dbReference type="GO" id="GO:0005737">
    <property type="term" value="C:cytoplasm"/>
    <property type="evidence" value="ECO:0007669"/>
    <property type="project" value="UniProtKB-SubCell"/>
</dbReference>